<dbReference type="AlphaFoldDB" id="A0A0G9MU57"/>
<evidence type="ECO:0000313" key="9">
    <source>
        <dbReference type="Proteomes" id="UP000053464"/>
    </source>
</evidence>
<accession>A0A0G9MU57</accession>
<dbReference type="PATRIC" id="fig|1581420.6.peg.1669"/>
<sequence>MKATQRDYAQVLRRSGAGCRLFFFCGQDEAGASTAVARLIADLPQAGERVDLSGSELKSDPARLVDEARSTSLFGDARHIVARVAGEEAHDALASWCDLADRGEMQGGWPVFVIATSATDKSRTAKLLLKRSDALVAVFYPPDLKSVTADVRTMADAAGLRLGGDLAEQIARAVNLDVRLAQSEIDKLALYLDAGPQSPRTVAQADYDAVGARTEEDGFMPLVNAALGGELKKLPSEIARMREVSLNPVGVALAMERRAAQLAALSSRIRPGEDMKGFLSANGVFFKEHREIGEQLGRWSGGKLERLVPRLAGLHRTLLANSQNAELLLAQELVTIARYASTRR</sequence>
<gene>
    <name evidence="8" type="ORF">AAW00_08125</name>
</gene>
<dbReference type="InterPro" id="IPR027417">
    <property type="entry name" value="P-loop_NTPase"/>
</dbReference>
<name>A0A0G9MU57_9SPHN</name>
<dbReference type="GO" id="GO:0003677">
    <property type="term" value="F:DNA binding"/>
    <property type="evidence" value="ECO:0007669"/>
    <property type="project" value="InterPro"/>
</dbReference>
<keyword evidence="5" id="KW-0239">DNA-directed DNA polymerase</keyword>
<evidence type="ECO:0000256" key="7">
    <source>
        <dbReference type="ARBA" id="ARBA00049244"/>
    </source>
</evidence>
<comment type="caution">
    <text evidence="8">The sequence shown here is derived from an EMBL/GenBank/DDBJ whole genome shotgun (WGS) entry which is preliminary data.</text>
</comment>
<keyword evidence="3" id="KW-0548">Nucleotidyltransferase</keyword>
<dbReference type="PANTHER" id="PTHR34388:SF1">
    <property type="entry name" value="DNA POLYMERASE III SUBUNIT DELTA"/>
    <property type="match status" value="1"/>
</dbReference>
<dbReference type="InterPro" id="IPR005790">
    <property type="entry name" value="DNA_polIII_delta"/>
</dbReference>
<dbReference type="GO" id="GO:0006261">
    <property type="term" value="P:DNA-templated DNA replication"/>
    <property type="evidence" value="ECO:0007669"/>
    <property type="project" value="TreeGrafter"/>
</dbReference>
<evidence type="ECO:0000256" key="3">
    <source>
        <dbReference type="ARBA" id="ARBA00022695"/>
    </source>
</evidence>
<keyword evidence="2" id="KW-0808">Transferase</keyword>
<evidence type="ECO:0000256" key="5">
    <source>
        <dbReference type="ARBA" id="ARBA00022932"/>
    </source>
</evidence>
<proteinExistence type="inferred from homology"/>
<protein>
    <recommendedName>
        <fullName evidence="1">DNA-directed DNA polymerase</fullName>
        <ecNumber evidence="1">2.7.7.7</ecNumber>
    </recommendedName>
</protein>
<evidence type="ECO:0000256" key="2">
    <source>
        <dbReference type="ARBA" id="ARBA00022679"/>
    </source>
</evidence>
<dbReference type="PANTHER" id="PTHR34388">
    <property type="entry name" value="DNA POLYMERASE III SUBUNIT DELTA"/>
    <property type="match status" value="1"/>
</dbReference>
<keyword evidence="9" id="KW-1185">Reference proteome</keyword>
<dbReference type="OrthoDB" id="9804983at2"/>
<organism evidence="8 9">
    <name type="scientific">Aurantiacibacter luteus</name>
    <dbReference type="NCBI Taxonomy" id="1581420"/>
    <lineage>
        <taxon>Bacteria</taxon>
        <taxon>Pseudomonadati</taxon>
        <taxon>Pseudomonadota</taxon>
        <taxon>Alphaproteobacteria</taxon>
        <taxon>Sphingomonadales</taxon>
        <taxon>Erythrobacteraceae</taxon>
        <taxon>Aurantiacibacter</taxon>
    </lineage>
</organism>
<dbReference type="Proteomes" id="UP000053464">
    <property type="component" value="Unassembled WGS sequence"/>
</dbReference>
<dbReference type="Gene3D" id="1.20.272.10">
    <property type="match status" value="1"/>
</dbReference>
<dbReference type="SUPFAM" id="SSF48019">
    <property type="entry name" value="post-AAA+ oligomerization domain-like"/>
    <property type="match status" value="1"/>
</dbReference>
<evidence type="ECO:0000256" key="1">
    <source>
        <dbReference type="ARBA" id="ARBA00012417"/>
    </source>
</evidence>
<dbReference type="EMBL" id="LBHB01000002">
    <property type="protein sequence ID" value="KLE34221.1"/>
    <property type="molecule type" value="Genomic_DNA"/>
</dbReference>
<dbReference type="InterPro" id="IPR008921">
    <property type="entry name" value="DNA_pol3_clamp-load_cplx_C"/>
</dbReference>
<dbReference type="RefSeq" id="WP_047003869.1">
    <property type="nucleotide sequence ID" value="NZ_LBHB01000002.1"/>
</dbReference>
<dbReference type="GO" id="GO:0003887">
    <property type="term" value="F:DNA-directed DNA polymerase activity"/>
    <property type="evidence" value="ECO:0007669"/>
    <property type="project" value="UniProtKB-KW"/>
</dbReference>
<dbReference type="EC" id="2.7.7.7" evidence="1"/>
<dbReference type="STRING" id="1581420.AAW00_08125"/>
<comment type="catalytic activity">
    <reaction evidence="7">
        <text>DNA(n) + a 2'-deoxyribonucleoside 5'-triphosphate = DNA(n+1) + diphosphate</text>
        <dbReference type="Rhea" id="RHEA:22508"/>
        <dbReference type="Rhea" id="RHEA-COMP:17339"/>
        <dbReference type="Rhea" id="RHEA-COMP:17340"/>
        <dbReference type="ChEBI" id="CHEBI:33019"/>
        <dbReference type="ChEBI" id="CHEBI:61560"/>
        <dbReference type="ChEBI" id="CHEBI:173112"/>
        <dbReference type="EC" id="2.7.7.7"/>
    </reaction>
</comment>
<evidence type="ECO:0000256" key="6">
    <source>
        <dbReference type="ARBA" id="ARBA00034754"/>
    </source>
</evidence>
<reference evidence="8 9" key="1">
    <citation type="submission" date="2015-04" db="EMBL/GenBank/DDBJ databases">
        <title>The draft genome sequence of Erythrobacter luteus KA37.</title>
        <authorList>
            <person name="Zhuang L."/>
            <person name="Liu Y."/>
            <person name="Shao Z."/>
        </authorList>
    </citation>
    <scope>NUCLEOTIDE SEQUENCE [LARGE SCALE GENOMIC DNA]</scope>
    <source>
        <strain evidence="8 9">KA37</strain>
    </source>
</reference>
<evidence type="ECO:0000313" key="8">
    <source>
        <dbReference type="EMBL" id="KLE34221.1"/>
    </source>
</evidence>
<dbReference type="SUPFAM" id="SSF52540">
    <property type="entry name" value="P-loop containing nucleoside triphosphate hydrolases"/>
    <property type="match status" value="1"/>
</dbReference>
<evidence type="ECO:0000256" key="4">
    <source>
        <dbReference type="ARBA" id="ARBA00022705"/>
    </source>
</evidence>
<comment type="similarity">
    <text evidence="6">Belongs to the DNA polymerase HolA subunit family.</text>
</comment>
<dbReference type="GO" id="GO:0009360">
    <property type="term" value="C:DNA polymerase III complex"/>
    <property type="evidence" value="ECO:0007669"/>
    <property type="project" value="TreeGrafter"/>
</dbReference>
<keyword evidence="4" id="KW-0235">DNA replication</keyword>
<dbReference type="NCBIfam" id="TIGR01128">
    <property type="entry name" value="holA"/>
    <property type="match status" value="1"/>
</dbReference>